<evidence type="ECO:0000256" key="1">
    <source>
        <dbReference type="ARBA" id="ARBA00023002"/>
    </source>
</evidence>
<dbReference type="Gene3D" id="3.90.180.10">
    <property type="entry name" value="Medium-chain alcohol dehydrogenases, catalytic domain"/>
    <property type="match status" value="1"/>
</dbReference>
<dbReference type="Proteomes" id="UP001415857">
    <property type="component" value="Unassembled WGS sequence"/>
</dbReference>
<dbReference type="InterPro" id="IPR041694">
    <property type="entry name" value="ADH_N_2"/>
</dbReference>
<dbReference type="SUPFAM" id="SSF50129">
    <property type="entry name" value="GroES-like"/>
    <property type="match status" value="1"/>
</dbReference>
<keyword evidence="2" id="KW-1133">Transmembrane helix</keyword>
<dbReference type="InterPro" id="IPR045010">
    <property type="entry name" value="MDR_fam"/>
</dbReference>
<feature type="transmembrane region" description="Helical" evidence="2">
    <location>
        <begin position="206"/>
        <end position="224"/>
    </location>
</feature>
<accession>A0AAP0S4W7</accession>
<dbReference type="GO" id="GO:0032440">
    <property type="term" value="F:2-alkenal reductase [NAD(P)H] activity"/>
    <property type="evidence" value="ECO:0007669"/>
    <property type="project" value="TreeGrafter"/>
</dbReference>
<gene>
    <name evidence="4" type="ORF">L1049_016278</name>
</gene>
<dbReference type="PANTHER" id="PTHR43205">
    <property type="entry name" value="PROSTAGLANDIN REDUCTASE"/>
    <property type="match status" value="1"/>
</dbReference>
<dbReference type="EMBL" id="JBBPBK010000003">
    <property type="protein sequence ID" value="KAK9287836.1"/>
    <property type="molecule type" value="Genomic_DNA"/>
</dbReference>
<reference evidence="4 5" key="1">
    <citation type="journal article" date="2024" name="Plant J.">
        <title>Genome sequences and population genomics reveal climatic adaptation and genomic divergence between two closely related sweetgum species.</title>
        <authorList>
            <person name="Xu W.Q."/>
            <person name="Ren C.Q."/>
            <person name="Zhang X.Y."/>
            <person name="Comes H.P."/>
            <person name="Liu X.H."/>
            <person name="Li Y.G."/>
            <person name="Kettle C.J."/>
            <person name="Jalonen R."/>
            <person name="Gaisberger H."/>
            <person name="Ma Y.Z."/>
            <person name="Qiu Y.X."/>
        </authorList>
    </citation>
    <scope>NUCLEOTIDE SEQUENCE [LARGE SCALE GENOMIC DNA]</scope>
    <source>
        <strain evidence="4">Hangzhou</strain>
    </source>
</reference>
<keyword evidence="2" id="KW-0472">Membrane</keyword>
<keyword evidence="2" id="KW-0812">Transmembrane</keyword>
<evidence type="ECO:0000313" key="5">
    <source>
        <dbReference type="Proteomes" id="UP001415857"/>
    </source>
</evidence>
<organism evidence="4 5">
    <name type="scientific">Liquidambar formosana</name>
    <name type="common">Formosan gum</name>
    <dbReference type="NCBI Taxonomy" id="63359"/>
    <lineage>
        <taxon>Eukaryota</taxon>
        <taxon>Viridiplantae</taxon>
        <taxon>Streptophyta</taxon>
        <taxon>Embryophyta</taxon>
        <taxon>Tracheophyta</taxon>
        <taxon>Spermatophyta</taxon>
        <taxon>Magnoliopsida</taxon>
        <taxon>eudicotyledons</taxon>
        <taxon>Gunneridae</taxon>
        <taxon>Pentapetalae</taxon>
        <taxon>Saxifragales</taxon>
        <taxon>Altingiaceae</taxon>
        <taxon>Liquidambar</taxon>
    </lineage>
</organism>
<evidence type="ECO:0000259" key="3">
    <source>
        <dbReference type="Pfam" id="PF16884"/>
    </source>
</evidence>
<name>A0AAP0S4W7_LIQFO</name>
<feature type="transmembrane region" description="Helical" evidence="2">
    <location>
        <begin position="140"/>
        <end position="158"/>
    </location>
</feature>
<feature type="domain" description="Oxidoreductase N-terminal" evidence="3">
    <location>
        <begin position="19"/>
        <end position="127"/>
    </location>
</feature>
<protein>
    <recommendedName>
        <fullName evidence="3">Oxidoreductase N-terminal domain-containing protein</fullName>
    </recommendedName>
</protein>
<dbReference type="Pfam" id="PF16884">
    <property type="entry name" value="ADH_N_2"/>
    <property type="match status" value="1"/>
</dbReference>
<proteinExistence type="predicted"/>
<dbReference type="PANTHER" id="PTHR43205:SF7">
    <property type="entry name" value="PROSTAGLANDIN REDUCTASE 1"/>
    <property type="match status" value="1"/>
</dbReference>
<feature type="transmembrane region" description="Helical" evidence="2">
    <location>
        <begin position="170"/>
        <end position="194"/>
    </location>
</feature>
<sequence>MAGGEEVSNKQVIEEVSNRQVILKDYVSGFPKETDMELRTETIALKVPQGSNAIVVKNLYLSCDPYMRIRMHKIQEENSVFASYTPGSALTGKGVAKVLDSGHPDFKKGELIYGPTGWEEYSIITTPETFFKIQHTEIPLSYYIGILGLPGMTAYFGFYEVCSPKKGEYVFISAASGAVGHLVGQLAKLMGCYVVGSTGSKEKVSYHSLAFFIVIHLPFQIVWVN</sequence>
<dbReference type="Gene3D" id="3.40.50.720">
    <property type="entry name" value="NAD(P)-binding Rossmann-like Domain"/>
    <property type="match status" value="1"/>
</dbReference>
<dbReference type="InterPro" id="IPR011032">
    <property type="entry name" value="GroES-like_sf"/>
</dbReference>
<keyword evidence="5" id="KW-1185">Reference proteome</keyword>
<evidence type="ECO:0000313" key="4">
    <source>
        <dbReference type="EMBL" id="KAK9287836.1"/>
    </source>
</evidence>
<dbReference type="AlphaFoldDB" id="A0AAP0S4W7"/>
<keyword evidence="1" id="KW-0560">Oxidoreductase</keyword>
<evidence type="ECO:0000256" key="2">
    <source>
        <dbReference type="SAM" id="Phobius"/>
    </source>
</evidence>
<comment type="caution">
    <text evidence="4">The sequence shown here is derived from an EMBL/GenBank/DDBJ whole genome shotgun (WGS) entry which is preliminary data.</text>
</comment>